<dbReference type="InterPro" id="IPR047272">
    <property type="entry name" value="S49_SppA_C"/>
</dbReference>
<keyword evidence="9" id="KW-0812">Transmembrane</keyword>
<dbReference type="GO" id="GO:0008236">
    <property type="term" value="F:serine-type peptidase activity"/>
    <property type="evidence" value="ECO:0007669"/>
    <property type="project" value="UniProtKB-KW"/>
</dbReference>
<dbReference type="Proteomes" id="UP001163152">
    <property type="component" value="Chromosome"/>
</dbReference>
<evidence type="ECO:0000256" key="6">
    <source>
        <dbReference type="ARBA" id="ARBA00023136"/>
    </source>
</evidence>
<feature type="domain" description="Peptidase S49" evidence="10">
    <location>
        <begin position="381"/>
        <end position="530"/>
    </location>
</feature>
<keyword evidence="12" id="KW-1185">Reference proteome</keyword>
<evidence type="ECO:0000256" key="8">
    <source>
        <dbReference type="PIRSR" id="PIRSR001217-1"/>
    </source>
</evidence>
<keyword evidence="4 7" id="KW-0378">Hydrolase</keyword>
<feature type="active site" description="Nucleophile" evidence="8">
    <location>
        <position position="396"/>
    </location>
</feature>
<feature type="active site" description="Proton donor/acceptor" evidence="8">
    <location>
        <position position="201"/>
    </location>
</feature>
<dbReference type="EC" id="3.4.21.-" evidence="7"/>
<dbReference type="InterPro" id="IPR029045">
    <property type="entry name" value="ClpP/crotonase-like_dom_sf"/>
</dbReference>
<dbReference type="InterPro" id="IPR047217">
    <property type="entry name" value="S49_SppA_67K_type_N"/>
</dbReference>
<evidence type="ECO:0000256" key="5">
    <source>
        <dbReference type="ARBA" id="ARBA00022825"/>
    </source>
</evidence>
<dbReference type="RefSeq" id="WP_268611929.1">
    <property type="nucleotide sequence ID" value="NZ_CP113797.1"/>
</dbReference>
<keyword evidence="7" id="KW-1003">Cell membrane</keyword>
<evidence type="ECO:0000256" key="3">
    <source>
        <dbReference type="ARBA" id="ARBA00022670"/>
    </source>
</evidence>
<evidence type="ECO:0000256" key="1">
    <source>
        <dbReference type="ARBA" id="ARBA00004370"/>
    </source>
</evidence>
<dbReference type="InterPro" id="IPR004635">
    <property type="entry name" value="Pept_S49_SppA"/>
</dbReference>
<keyword evidence="6 7" id="KW-0472">Membrane</keyword>
<dbReference type="GO" id="GO:0005886">
    <property type="term" value="C:plasma membrane"/>
    <property type="evidence" value="ECO:0007669"/>
    <property type="project" value="UniProtKB-SubCell"/>
</dbReference>
<feature type="domain" description="Peptidase S49" evidence="10">
    <location>
        <begin position="132"/>
        <end position="283"/>
    </location>
</feature>
<keyword evidence="5" id="KW-0720">Serine protease</keyword>
<evidence type="ECO:0000313" key="12">
    <source>
        <dbReference type="Proteomes" id="UP001163152"/>
    </source>
</evidence>
<dbReference type="InterPro" id="IPR004634">
    <property type="entry name" value="Pept_S49_pIV"/>
</dbReference>
<reference evidence="11" key="1">
    <citation type="submission" date="2022-12" db="EMBL/GenBank/DDBJ databases">
        <title>Polyphasic identification of a Novel Hot-Spring Cyanobacterium Ocullathermofonsia sinensis gen nov. sp. nov. and Genomic Insights on its Adaptations to the Thermal Habitat.</title>
        <authorList>
            <person name="Daroch M."/>
            <person name="Tang J."/>
            <person name="Jiang Y."/>
        </authorList>
    </citation>
    <scope>NUCLEOTIDE SEQUENCE</scope>
    <source>
        <strain evidence="11">PKUAC-SCTA174</strain>
    </source>
</reference>
<dbReference type="KEGG" id="tsin:OXH18_07780"/>
<keyword evidence="7" id="KW-0997">Cell inner membrane</keyword>
<accession>A0A9E8ZNL7</accession>
<dbReference type="NCBIfam" id="TIGR00706">
    <property type="entry name" value="SppA_dom"/>
    <property type="match status" value="1"/>
</dbReference>
<comment type="subcellular location">
    <subcellularLocation>
        <location evidence="7">Cell inner membrane</location>
    </subcellularLocation>
    <subcellularLocation>
        <location evidence="1">Membrane</location>
    </subcellularLocation>
</comment>
<comment type="similarity">
    <text evidence="2 7">Belongs to the peptidase S49 family.</text>
</comment>
<keyword evidence="9" id="KW-1133">Transmembrane helix</keyword>
<feature type="transmembrane region" description="Helical" evidence="9">
    <location>
        <begin position="12"/>
        <end position="34"/>
    </location>
</feature>
<dbReference type="PIRSF" id="PIRSF001217">
    <property type="entry name" value="Protease_4_SppA"/>
    <property type="match status" value="1"/>
</dbReference>
<evidence type="ECO:0000256" key="7">
    <source>
        <dbReference type="PIRNR" id="PIRNR001217"/>
    </source>
</evidence>
<dbReference type="PANTHER" id="PTHR33209">
    <property type="entry name" value="PROTEASE 4"/>
    <property type="match status" value="1"/>
</dbReference>
<dbReference type="InterPro" id="IPR002142">
    <property type="entry name" value="Peptidase_S49"/>
</dbReference>
<dbReference type="EMBL" id="CP113797">
    <property type="protein sequence ID" value="WAL61871.1"/>
    <property type="molecule type" value="Genomic_DNA"/>
</dbReference>
<dbReference type="GO" id="GO:0006465">
    <property type="term" value="P:signal peptide processing"/>
    <property type="evidence" value="ECO:0007669"/>
    <property type="project" value="InterPro"/>
</dbReference>
<organism evidence="11 12">
    <name type="scientific">Thermocoleostomius sinensis A174</name>
    <dbReference type="NCBI Taxonomy" id="2016057"/>
    <lineage>
        <taxon>Bacteria</taxon>
        <taxon>Bacillati</taxon>
        <taxon>Cyanobacteriota</taxon>
        <taxon>Cyanophyceae</taxon>
        <taxon>Oculatellales</taxon>
        <taxon>Oculatellaceae</taxon>
        <taxon>Thermocoleostomius</taxon>
    </lineage>
</organism>
<dbReference type="NCBIfam" id="TIGR00705">
    <property type="entry name" value="SppA_67K"/>
    <property type="match status" value="1"/>
</dbReference>
<dbReference type="AlphaFoldDB" id="A0A9E8ZNL7"/>
<dbReference type="Gene3D" id="6.20.330.10">
    <property type="match status" value="1"/>
</dbReference>
<dbReference type="CDD" id="cd07018">
    <property type="entry name" value="S49_SppA_67K_type"/>
    <property type="match status" value="1"/>
</dbReference>
<gene>
    <name evidence="11" type="primary">sppA</name>
    <name evidence="11" type="ORF">OXH18_07780</name>
</gene>
<name>A0A9E8ZNL7_9CYAN</name>
<evidence type="ECO:0000256" key="2">
    <source>
        <dbReference type="ARBA" id="ARBA00008683"/>
    </source>
</evidence>
<dbReference type="PANTHER" id="PTHR33209:SF1">
    <property type="entry name" value="PEPTIDASE S49 DOMAIN-CONTAINING PROTEIN"/>
    <property type="match status" value="1"/>
</dbReference>
<dbReference type="Gene3D" id="3.90.226.10">
    <property type="entry name" value="2-enoyl-CoA Hydratase, Chain A, domain 1"/>
    <property type="match status" value="3"/>
</dbReference>
<evidence type="ECO:0000259" key="10">
    <source>
        <dbReference type="Pfam" id="PF01343"/>
    </source>
</evidence>
<evidence type="ECO:0000256" key="4">
    <source>
        <dbReference type="ARBA" id="ARBA00022801"/>
    </source>
</evidence>
<evidence type="ECO:0000256" key="9">
    <source>
        <dbReference type="SAM" id="Phobius"/>
    </source>
</evidence>
<keyword evidence="3 7" id="KW-0645">Protease</keyword>
<sequence length="602" mass="65908">MRDFLKSIFATIIGLGLFTAVGVGGLLMLLVAIATSTQEMGPRVEKNSILTLDLSQEITDTNPSSDPSGVITAVVSGGSLNRPIALRSVLQSIEQAAEDDRIAGLYVYGNTATSGGSGLATLREVRQALQTFRDRGKPIYAYSDEAWRERDYYLASVADTIFQHPSSVLELNGLNLENIFFAEALQKYGIGVQALRVGKYKSAIEPFTRNDSSPEEREQTQKLLNDLWNEFLITTSKSRDIPTQQLQTIANQQAILLSDQAQSAGLVDEIAYRDEVVTELHKLTGEDETADSFRQINLSEYASAVDREQGSSNNQIAVVYAEGNIVDGSGASRSIGGDSLAETLRDVRQDETVKAVVLRVNSPGGSAIASEQITREVLLTTKEKPVIVSMGNYAASGGYQIATHANRIFASPNTITGSIGVFGLLPNFQDIANRNGITWDNVKTGQFADIETVSRPKTPEELAIVQRVVDQVYDKFLTIVAESRNLPREKVNEIAQGRVWSGAEAQKIGLVDELGGLDDAIQAAATEANLEDDWQLVEYPAGSVFWFEGLFQNYLKPYLASSTTLDPLTLEFQKLQDDLEDLRSMNDPLGVYMRLPFNPRID</sequence>
<proteinExistence type="inferred from homology"/>
<dbReference type="CDD" id="cd07023">
    <property type="entry name" value="S49_Sppa_N_C"/>
    <property type="match status" value="1"/>
</dbReference>
<dbReference type="Pfam" id="PF01343">
    <property type="entry name" value="Peptidase_S49"/>
    <property type="match status" value="2"/>
</dbReference>
<dbReference type="SUPFAM" id="SSF52096">
    <property type="entry name" value="ClpP/crotonase"/>
    <property type="match status" value="2"/>
</dbReference>
<evidence type="ECO:0000313" key="11">
    <source>
        <dbReference type="EMBL" id="WAL61871.1"/>
    </source>
</evidence>
<protein>
    <recommendedName>
        <fullName evidence="7">Protease 4</fullName>
        <ecNumber evidence="7">3.4.21.-</ecNumber>
    </recommendedName>
    <alternativeName>
        <fullName evidence="7">Endopeptidase IV</fullName>
    </alternativeName>
    <alternativeName>
        <fullName evidence="7">Protease IV</fullName>
    </alternativeName>
    <alternativeName>
        <fullName evidence="7">Signal peptide peptidase</fullName>
    </alternativeName>
</protein>